<dbReference type="STRING" id="91360.SAMN05660330_02353"/>
<dbReference type="InterPro" id="IPR003593">
    <property type="entry name" value="AAA+_ATPase"/>
</dbReference>
<dbReference type="Pfam" id="PF00005">
    <property type="entry name" value="ABC_tran"/>
    <property type="match status" value="2"/>
</dbReference>
<feature type="transmembrane region" description="Helical" evidence="8">
    <location>
        <begin position="568"/>
        <end position="588"/>
    </location>
</feature>
<accession>A0A1H0RL21</accession>
<feature type="domain" description="ABC transporter" evidence="9">
    <location>
        <begin position="15"/>
        <end position="245"/>
    </location>
</feature>
<keyword evidence="2" id="KW-0813">Transport</keyword>
<dbReference type="Proteomes" id="UP000199073">
    <property type="component" value="Unassembled WGS sequence"/>
</dbReference>
<dbReference type="CDD" id="cd16914">
    <property type="entry name" value="EcfT"/>
    <property type="match status" value="1"/>
</dbReference>
<feature type="transmembrane region" description="Helical" evidence="8">
    <location>
        <begin position="516"/>
        <end position="533"/>
    </location>
</feature>
<dbReference type="InterPro" id="IPR003339">
    <property type="entry name" value="ABC/ECF_trnsptr_transmembrane"/>
</dbReference>
<feature type="transmembrane region" description="Helical" evidence="8">
    <location>
        <begin position="491"/>
        <end position="510"/>
    </location>
</feature>
<reference evidence="10 11" key="1">
    <citation type="submission" date="2016-10" db="EMBL/GenBank/DDBJ databases">
        <authorList>
            <person name="de Groot N.N."/>
        </authorList>
    </citation>
    <scope>NUCLEOTIDE SEQUENCE [LARGE SCALE GENOMIC DNA]</scope>
    <source>
        <strain evidence="10 11">DSM 12130</strain>
    </source>
</reference>
<dbReference type="PANTHER" id="PTHR43553">
    <property type="entry name" value="HEAVY METAL TRANSPORTER"/>
    <property type="match status" value="1"/>
</dbReference>
<dbReference type="InterPro" id="IPR003439">
    <property type="entry name" value="ABC_transporter-like_ATP-bd"/>
</dbReference>
<dbReference type="GO" id="GO:0005886">
    <property type="term" value="C:plasma membrane"/>
    <property type="evidence" value="ECO:0007669"/>
    <property type="project" value="UniProtKB-ARBA"/>
</dbReference>
<keyword evidence="3 8" id="KW-0812">Transmembrane</keyword>
<dbReference type="PANTHER" id="PTHR43553:SF1">
    <property type="entry name" value="ABC TRANSPORTER I FAMILY MEMBER 11, CHLOROPLASTIC"/>
    <property type="match status" value="1"/>
</dbReference>
<dbReference type="CDD" id="cd03225">
    <property type="entry name" value="ABC_cobalt_CbiO_domain1"/>
    <property type="match status" value="2"/>
</dbReference>
<dbReference type="RefSeq" id="WP_176761193.1">
    <property type="nucleotide sequence ID" value="NZ_FNJI01000015.1"/>
</dbReference>
<feature type="transmembrane region" description="Helical" evidence="8">
    <location>
        <begin position="545"/>
        <end position="562"/>
    </location>
</feature>
<dbReference type="GO" id="GO:0042626">
    <property type="term" value="F:ATPase-coupled transmembrane transporter activity"/>
    <property type="evidence" value="ECO:0007669"/>
    <property type="project" value="TreeGrafter"/>
</dbReference>
<keyword evidence="11" id="KW-1185">Reference proteome</keyword>
<dbReference type="SUPFAM" id="SSF52540">
    <property type="entry name" value="P-loop containing nucleoside triphosphate hydrolases"/>
    <property type="match status" value="2"/>
</dbReference>
<evidence type="ECO:0000313" key="10">
    <source>
        <dbReference type="EMBL" id="SDP30175.1"/>
    </source>
</evidence>
<gene>
    <name evidence="10" type="ORF">SAMN05660330_02353</name>
</gene>
<keyword evidence="4" id="KW-0547">Nucleotide-binding</keyword>
<feature type="domain" description="ABC transporter" evidence="9">
    <location>
        <begin position="259"/>
        <end position="490"/>
    </location>
</feature>
<dbReference type="SMART" id="SM00382">
    <property type="entry name" value="AAA"/>
    <property type="match status" value="2"/>
</dbReference>
<name>A0A1H0RL21_9BACT</name>
<evidence type="ECO:0000256" key="8">
    <source>
        <dbReference type="SAM" id="Phobius"/>
    </source>
</evidence>
<dbReference type="InterPro" id="IPR015856">
    <property type="entry name" value="ABC_transpr_CbiO/EcfA_su"/>
</dbReference>
<comment type="subcellular location">
    <subcellularLocation>
        <location evidence="1">Membrane</location>
        <topology evidence="1">Multi-pass membrane protein</topology>
    </subcellularLocation>
</comment>
<dbReference type="InterPro" id="IPR027417">
    <property type="entry name" value="P-loop_NTPase"/>
</dbReference>
<evidence type="ECO:0000256" key="5">
    <source>
        <dbReference type="ARBA" id="ARBA00022840"/>
    </source>
</evidence>
<dbReference type="EMBL" id="FNJI01000015">
    <property type="protein sequence ID" value="SDP30175.1"/>
    <property type="molecule type" value="Genomic_DNA"/>
</dbReference>
<dbReference type="GO" id="GO:0016887">
    <property type="term" value="F:ATP hydrolysis activity"/>
    <property type="evidence" value="ECO:0007669"/>
    <property type="project" value="InterPro"/>
</dbReference>
<evidence type="ECO:0000256" key="1">
    <source>
        <dbReference type="ARBA" id="ARBA00004141"/>
    </source>
</evidence>
<evidence type="ECO:0000256" key="3">
    <source>
        <dbReference type="ARBA" id="ARBA00022692"/>
    </source>
</evidence>
<sequence>MAGLNTGSDNAAPVLTVDRLCYAYPGAASCTLQDISFSVGPGECHLVEGVTGAGKTTLLLAIRGLLPSGSLSGNIHFHRKNRKTLGGPGLVLQNPKTQLLRESLGAEIAFGLENHCVSPDDMVRLVRTNLGHAGLYRPLDYPVDALSMGQQYRICLAGQLAMEPELIMFDEPVAQLDPRGVRFILDTITRLKKSGRSVLICEHRSDIIAPVADRMWRLGCDGILAPAEVGRPVWSGGCFSGRREGGDGPAAGLKDDRVIRVESVKLGGEYGTLELDGVRIDAARGERIALCGPNGSGKTTLIRIVAGLIRPVSGRVEVLGKKSSVHDLRGKVGVLFQDPARQLFETTVFKEVAFAATRIGMDDDKTSEWVLFLLESLGLGNLLDASPHGLSYGQKHLVGLASVLAMRPEVVLLDDPFAGLDHASRTRVALLLADLSSTGGMTVLYTTHDPAIPGNLGDRVVDVAGGGSEPDASGVSPSEKWREKPVSQRRLHLPAGLMFGICMVLSIGAFGAKTPVLLTSLTIANLALVLLLANRPVKLLLKSGAVFLYQSALIVLLYMIRFGPAQGFGAGGLVSWQLFLAFWPGVIFMAANTQQRIVRVLDRIMPQKIAFVSATCLRFLPMLLAEMQQIREMQILRGARIMAVDLKKPRYWPDWLFCLLIPTLIKTLSLAEEIATAATARDFGIYRNRTVWPGE</sequence>
<evidence type="ECO:0000256" key="6">
    <source>
        <dbReference type="ARBA" id="ARBA00022989"/>
    </source>
</evidence>
<evidence type="ECO:0000313" key="11">
    <source>
        <dbReference type="Proteomes" id="UP000199073"/>
    </source>
</evidence>
<proteinExistence type="predicted"/>
<keyword evidence="7 8" id="KW-0472">Membrane</keyword>
<keyword evidence="5" id="KW-0067">ATP-binding</keyword>
<protein>
    <submittedName>
        <fullName evidence="10">ABC-type glutathione transport system ATPase component, contains duplicated ATPase domain</fullName>
    </submittedName>
</protein>
<dbReference type="Gene3D" id="3.40.50.300">
    <property type="entry name" value="P-loop containing nucleotide triphosphate hydrolases"/>
    <property type="match status" value="2"/>
</dbReference>
<dbReference type="InterPro" id="IPR050095">
    <property type="entry name" value="ECF_ABC_transporter_ATP-bd"/>
</dbReference>
<dbReference type="PROSITE" id="PS50893">
    <property type="entry name" value="ABC_TRANSPORTER_2"/>
    <property type="match status" value="2"/>
</dbReference>
<dbReference type="GO" id="GO:0005524">
    <property type="term" value="F:ATP binding"/>
    <property type="evidence" value="ECO:0007669"/>
    <property type="project" value="UniProtKB-KW"/>
</dbReference>
<dbReference type="AlphaFoldDB" id="A0A1H0RL21"/>
<evidence type="ECO:0000256" key="2">
    <source>
        <dbReference type="ARBA" id="ARBA00022448"/>
    </source>
</evidence>
<organism evidence="10 11">
    <name type="scientific">Desulforhopalus singaporensis</name>
    <dbReference type="NCBI Taxonomy" id="91360"/>
    <lineage>
        <taxon>Bacteria</taxon>
        <taxon>Pseudomonadati</taxon>
        <taxon>Thermodesulfobacteriota</taxon>
        <taxon>Desulfobulbia</taxon>
        <taxon>Desulfobulbales</taxon>
        <taxon>Desulfocapsaceae</taxon>
        <taxon>Desulforhopalus</taxon>
    </lineage>
</organism>
<evidence type="ECO:0000256" key="4">
    <source>
        <dbReference type="ARBA" id="ARBA00022741"/>
    </source>
</evidence>
<evidence type="ECO:0000256" key="7">
    <source>
        <dbReference type="ARBA" id="ARBA00023136"/>
    </source>
</evidence>
<keyword evidence="6 8" id="KW-1133">Transmembrane helix</keyword>
<dbReference type="Pfam" id="PF02361">
    <property type="entry name" value="CbiQ"/>
    <property type="match status" value="1"/>
</dbReference>
<evidence type="ECO:0000259" key="9">
    <source>
        <dbReference type="PROSITE" id="PS50893"/>
    </source>
</evidence>